<dbReference type="InParanoid" id="A0A1W0VTE5"/>
<reference evidence="1 2" key="1">
    <citation type="journal article" date="2009" name="Nature">
        <title>The Sorghum bicolor genome and the diversification of grasses.</title>
        <authorList>
            <person name="Paterson A.H."/>
            <person name="Bowers J.E."/>
            <person name="Bruggmann R."/>
            <person name="Dubchak I."/>
            <person name="Grimwood J."/>
            <person name="Gundlach H."/>
            <person name="Haberer G."/>
            <person name="Hellsten U."/>
            <person name="Mitros T."/>
            <person name="Poliakov A."/>
            <person name="Schmutz J."/>
            <person name="Spannagl M."/>
            <person name="Tang H."/>
            <person name="Wang X."/>
            <person name="Wicker T."/>
            <person name="Bharti A.K."/>
            <person name="Chapman J."/>
            <person name="Feltus F.A."/>
            <person name="Gowik U."/>
            <person name="Grigoriev I.V."/>
            <person name="Lyons E."/>
            <person name="Maher C.A."/>
            <person name="Martis M."/>
            <person name="Narechania A."/>
            <person name="Otillar R.P."/>
            <person name="Penning B.W."/>
            <person name="Salamov A.A."/>
            <person name="Wang Y."/>
            <person name="Zhang L."/>
            <person name="Carpita N.C."/>
            <person name="Freeling M."/>
            <person name="Gingle A.R."/>
            <person name="Hash C.T."/>
            <person name="Keller B."/>
            <person name="Klein P."/>
            <person name="Kresovich S."/>
            <person name="McCann M.C."/>
            <person name="Ming R."/>
            <person name="Peterson D.G."/>
            <person name="Mehboob-ur-Rahman"/>
            <person name="Ware D."/>
            <person name="Westhoff P."/>
            <person name="Mayer K.F."/>
            <person name="Messing J."/>
            <person name="Rokhsar D.S."/>
        </authorList>
    </citation>
    <scope>NUCLEOTIDE SEQUENCE [LARGE SCALE GENOMIC DNA]</scope>
    <source>
        <strain evidence="2">cv. BTx623</strain>
    </source>
</reference>
<name>A0A1W0VTE5_SORBI</name>
<dbReference type="AlphaFoldDB" id="A0A1W0VTE5"/>
<evidence type="ECO:0000313" key="2">
    <source>
        <dbReference type="Proteomes" id="UP000000768"/>
    </source>
</evidence>
<evidence type="ECO:0000313" key="1">
    <source>
        <dbReference type="EMBL" id="OQU76558.1"/>
    </source>
</evidence>
<organism evidence="1 2">
    <name type="scientific">Sorghum bicolor</name>
    <name type="common">Sorghum</name>
    <name type="synonym">Sorghum vulgare</name>
    <dbReference type="NCBI Taxonomy" id="4558"/>
    <lineage>
        <taxon>Eukaryota</taxon>
        <taxon>Viridiplantae</taxon>
        <taxon>Streptophyta</taxon>
        <taxon>Embryophyta</taxon>
        <taxon>Tracheophyta</taxon>
        <taxon>Spermatophyta</taxon>
        <taxon>Magnoliopsida</taxon>
        <taxon>Liliopsida</taxon>
        <taxon>Poales</taxon>
        <taxon>Poaceae</taxon>
        <taxon>PACMAD clade</taxon>
        <taxon>Panicoideae</taxon>
        <taxon>Andropogonodae</taxon>
        <taxon>Andropogoneae</taxon>
        <taxon>Sorghinae</taxon>
        <taxon>Sorghum</taxon>
    </lineage>
</organism>
<reference evidence="2" key="2">
    <citation type="journal article" date="2018" name="Plant J.">
        <title>The Sorghum bicolor reference genome: improved assembly, gene annotations, a transcriptome atlas, and signatures of genome organization.</title>
        <authorList>
            <person name="McCormick R.F."/>
            <person name="Truong S.K."/>
            <person name="Sreedasyam A."/>
            <person name="Jenkins J."/>
            <person name="Shu S."/>
            <person name="Sims D."/>
            <person name="Kennedy M."/>
            <person name="Amirebrahimi M."/>
            <person name="Weers B.D."/>
            <person name="McKinley B."/>
            <person name="Mattison A."/>
            <person name="Morishige D.T."/>
            <person name="Grimwood J."/>
            <person name="Schmutz J."/>
            <person name="Mullet J.E."/>
        </authorList>
    </citation>
    <scope>NUCLEOTIDE SEQUENCE [LARGE SCALE GENOMIC DNA]</scope>
    <source>
        <strain evidence="2">cv. BTx623</strain>
    </source>
</reference>
<gene>
    <name evidence="1" type="ORF">SORBI_3010G165950</name>
</gene>
<keyword evidence="2" id="KW-1185">Reference proteome</keyword>
<dbReference type="EMBL" id="CM000769">
    <property type="protein sequence ID" value="OQU76558.1"/>
    <property type="molecule type" value="Genomic_DNA"/>
</dbReference>
<dbReference type="Proteomes" id="UP000000768">
    <property type="component" value="Chromosome 10"/>
</dbReference>
<sequence>MAQVSCGGWQRLFYIFLLSWENPRISELFCISKANVLVKVAAALGCSMLDEWPVNSDPSCSHCANLAPGPSDCHFLAAYTLNAELALLGWSRSIH</sequence>
<proteinExistence type="predicted"/>
<dbReference type="Gramene" id="OQU76558">
    <property type="protein sequence ID" value="OQU76558"/>
    <property type="gene ID" value="SORBI_3010G165950"/>
</dbReference>
<protein>
    <submittedName>
        <fullName evidence="1">Uncharacterized protein</fullName>
    </submittedName>
</protein>
<accession>A0A1W0VTE5</accession>